<proteinExistence type="predicted"/>
<evidence type="ECO:0000313" key="1">
    <source>
        <dbReference type="EMBL" id="RXK83233.1"/>
    </source>
</evidence>
<name>A0A4Q1D5U0_9BACT</name>
<dbReference type="PROSITE" id="PS51257">
    <property type="entry name" value="PROKAR_LIPOPROTEIN"/>
    <property type="match status" value="1"/>
</dbReference>
<dbReference type="AlphaFoldDB" id="A0A4Q1D5U0"/>
<dbReference type="OrthoDB" id="660167at2"/>
<dbReference type="InterPro" id="IPR014756">
    <property type="entry name" value="Ig_E-set"/>
</dbReference>
<organism evidence="1 2">
    <name type="scientific">Filimonas effusa</name>
    <dbReference type="NCBI Taxonomy" id="2508721"/>
    <lineage>
        <taxon>Bacteria</taxon>
        <taxon>Pseudomonadati</taxon>
        <taxon>Bacteroidota</taxon>
        <taxon>Chitinophagia</taxon>
        <taxon>Chitinophagales</taxon>
        <taxon>Chitinophagaceae</taxon>
        <taxon>Filimonas</taxon>
    </lineage>
</organism>
<dbReference type="RefSeq" id="WP_129004288.1">
    <property type="nucleotide sequence ID" value="NZ_SDHZ01000002.1"/>
</dbReference>
<dbReference type="SUPFAM" id="SSF81296">
    <property type="entry name" value="E set domains"/>
    <property type="match status" value="1"/>
</dbReference>
<dbReference type="EMBL" id="SDHZ01000002">
    <property type="protein sequence ID" value="RXK83233.1"/>
    <property type="molecule type" value="Genomic_DNA"/>
</dbReference>
<protein>
    <submittedName>
        <fullName evidence="1">Cell shape determination protein CcmA</fullName>
    </submittedName>
</protein>
<keyword evidence="2" id="KW-1185">Reference proteome</keyword>
<gene>
    <name evidence="1" type="ORF">ESB13_14045</name>
</gene>
<dbReference type="SUPFAM" id="SSF49785">
    <property type="entry name" value="Galactose-binding domain-like"/>
    <property type="match status" value="1"/>
</dbReference>
<dbReference type="InterPro" id="IPR008979">
    <property type="entry name" value="Galactose-bd-like_sf"/>
</dbReference>
<accession>A0A4Q1D5U0</accession>
<comment type="caution">
    <text evidence="1">The sequence shown here is derived from an EMBL/GenBank/DDBJ whole genome shotgun (WGS) entry which is preliminary data.</text>
</comment>
<evidence type="ECO:0000313" key="2">
    <source>
        <dbReference type="Proteomes" id="UP000290545"/>
    </source>
</evidence>
<reference evidence="1 2" key="1">
    <citation type="submission" date="2019-01" db="EMBL/GenBank/DDBJ databases">
        <title>Filimonas sp. strain TTM-71.</title>
        <authorList>
            <person name="Chen W.-M."/>
        </authorList>
    </citation>
    <scope>NUCLEOTIDE SEQUENCE [LARGE SCALE GENOMIC DNA]</scope>
    <source>
        <strain evidence="1 2">TTM-71</strain>
    </source>
</reference>
<dbReference type="Gene3D" id="2.60.40.10">
    <property type="entry name" value="Immunoglobulins"/>
    <property type="match status" value="2"/>
</dbReference>
<dbReference type="Proteomes" id="UP000290545">
    <property type="component" value="Unassembled WGS sequence"/>
</dbReference>
<dbReference type="InterPro" id="IPR013783">
    <property type="entry name" value="Ig-like_fold"/>
</dbReference>
<dbReference type="Gene3D" id="2.60.120.430">
    <property type="entry name" value="Galactose-binding lectin"/>
    <property type="match status" value="1"/>
</dbReference>
<sequence length="340" mass="37110">MKRLNYLRNIGAVMSLTCFMLVGCVKDKDYSLSSASNNPVPDAIAPGEGASNASLTLTGKGLGDIRTIIFDNGNIIANFNPAFNTDNAILFRVPVDAIPASQNIVFTNGLGKSFSVPFKVIALPLITDVSNYNFQQNGTLTLTGKYFEKVESVTFAGTTTQLEVVAKTATTLTIKFPVTTLTRSKLTIVNDAGAMTTKEEFVNLDLAYGVFKDALAPGINDWSWGTLNSVSTENVKSGSASWKVAYNGTWGGVQLNFSQPVDLTPYKYVSFWIKGAAVDKNIAKFNFNWAKDNVVKVPANVWTYYKIDLTEMNASTLTTWVMQIEDAGETLYMDDLILIK</sequence>